<feature type="region of interest" description="Disordered" evidence="6">
    <location>
        <begin position="1"/>
        <end position="35"/>
    </location>
</feature>
<feature type="active site" description="Charge relay system" evidence="5">
    <location>
        <position position="259"/>
    </location>
</feature>
<comment type="similarity">
    <text evidence="1 5">Belongs to the peptidase S8 family.</text>
</comment>
<dbReference type="InterPro" id="IPR000209">
    <property type="entry name" value="Peptidase_S8/S53_dom"/>
</dbReference>
<dbReference type="CDD" id="cd04847">
    <property type="entry name" value="Peptidases_S8_Subtilisin_like_2"/>
    <property type="match status" value="1"/>
</dbReference>
<dbReference type="SUPFAM" id="SSF52743">
    <property type="entry name" value="Subtilisin-like"/>
    <property type="match status" value="1"/>
</dbReference>
<evidence type="ECO:0000256" key="4">
    <source>
        <dbReference type="ARBA" id="ARBA00022825"/>
    </source>
</evidence>
<gene>
    <name evidence="8" type="ORF">GEAMG1_1472</name>
</gene>
<dbReference type="Gene3D" id="3.40.50.200">
    <property type="entry name" value="Peptidase S8/S53 domain"/>
    <property type="match status" value="1"/>
</dbReference>
<keyword evidence="2 5" id="KW-0645">Protease</keyword>
<evidence type="ECO:0000256" key="1">
    <source>
        <dbReference type="ARBA" id="ARBA00011073"/>
    </source>
</evidence>
<name>A0ABM9D8A6_9BACT</name>
<feature type="active site" description="Charge relay system" evidence="5">
    <location>
        <position position="525"/>
    </location>
</feature>
<feature type="compositionally biased region" description="Basic and acidic residues" evidence="6">
    <location>
        <begin position="8"/>
        <end position="17"/>
    </location>
</feature>
<keyword evidence="3 5" id="KW-0378">Hydrolase</keyword>
<sequence length="774" mass="86607">MSYPHLVLQREEPTPERRPRRRGPSHQPADPAAHGRTLQSYLGQAVTQADTDIGGFDARRLFKFEVQKGFDPDELRKVSPDVEIVSQEEEQVVVAFVSAAALQVFEARLATLAQGGLPVHFNVLYALNSFNGWLPEDRTGWALRRDGFPATDTFVLDAELWPIEDNPQQRQQLTDTFRQWLDDNNFTYIDRVVQPGIIMYRVRCNRHQAENLLLHHRDVRTVDLPPRYHLETQILQADVQTLTPPVSPAEEAPRIAILDSGITANHPLIGPAVGGTHSFIAGHDANDNHGHGTQVAGIALYGDIANAIANNSFVPSFWVCSGRVLDGNAQADAGFIENQIITAVRTLHNEYQCRIFNVSIGDTNKPYIGGHIRSFSRTLDTLSRELDILFVVSTGNMAWDQLEGLSWMNDYPEYLTRDEWAIIDPAPALNALTVGSLARYDQNHRMLRYPDDPAEVPIARHSQPSPFTRRGPSVGNAIKPELVAFGGNWSLNTRDDHISSQRLGEVTTNRTFATDGLFKDACGTSFATPHVTHLAGQILCEVPDASQNLLRALLVTHARLPAGSDEMFPDKNKLRNVLGYGAVDQAALMRSIDNEVTMIARGTLADKRHHFYEIPIPEDFVSQGKRNRELTVTLAHTTPVRSTRVAYKATRLEFRVVAAPDIDHVSTMFNRATTADDYERIAELGNASLGPSMRSKGTVQSDTWTFKQFNSQSKLRTDRLFVVVTRNDFPWGTSITSTDEAYALTVCMRDRTNHQARLYTQIQARLQARVRIRS</sequence>
<dbReference type="GO" id="GO:0006508">
    <property type="term" value="P:proteolysis"/>
    <property type="evidence" value="ECO:0007669"/>
    <property type="project" value="UniProtKB-KW"/>
</dbReference>
<dbReference type="InterPro" id="IPR015500">
    <property type="entry name" value="Peptidase_S8_subtilisin-rel"/>
</dbReference>
<dbReference type="PRINTS" id="PR00723">
    <property type="entry name" value="SUBTILISIN"/>
</dbReference>
<organism evidence="8 9">
    <name type="scientific">Trichlorobacter ammonificans</name>
    <dbReference type="NCBI Taxonomy" id="2916410"/>
    <lineage>
        <taxon>Bacteria</taxon>
        <taxon>Pseudomonadati</taxon>
        <taxon>Thermodesulfobacteriota</taxon>
        <taxon>Desulfuromonadia</taxon>
        <taxon>Geobacterales</taxon>
        <taxon>Geobacteraceae</taxon>
        <taxon>Trichlorobacter</taxon>
    </lineage>
</organism>
<evidence type="ECO:0000313" key="8">
    <source>
        <dbReference type="EMBL" id="CAH2031302.1"/>
    </source>
</evidence>
<feature type="active site" description="Charge relay system" evidence="5">
    <location>
        <position position="291"/>
    </location>
</feature>
<evidence type="ECO:0000256" key="2">
    <source>
        <dbReference type="ARBA" id="ARBA00022670"/>
    </source>
</evidence>
<evidence type="ECO:0000256" key="5">
    <source>
        <dbReference type="PROSITE-ProRule" id="PRU01240"/>
    </source>
</evidence>
<reference evidence="8 9" key="1">
    <citation type="submission" date="2022-03" db="EMBL/GenBank/DDBJ databases">
        <authorList>
            <person name="Koch H."/>
        </authorList>
    </citation>
    <scope>NUCLEOTIDE SEQUENCE [LARGE SCALE GENOMIC DNA]</scope>
    <source>
        <strain evidence="8 9">G1</strain>
    </source>
</reference>
<dbReference type="Pfam" id="PF00082">
    <property type="entry name" value="Peptidase_S8"/>
    <property type="match status" value="1"/>
</dbReference>
<evidence type="ECO:0000313" key="9">
    <source>
        <dbReference type="Proteomes" id="UP001295463"/>
    </source>
</evidence>
<accession>A0ABM9D8A6</accession>
<dbReference type="PANTHER" id="PTHR43806:SF11">
    <property type="entry name" value="CEREVISIN-RELATED"/>
    <property type="match status" value="1"/>
</dbReference>
<keyword evidence="9" id="KW-1185">Reference proteome</keyword>
<keyword evidence="4 5" id="KW-0720">Serine protease</keyword>
<dbReference type="EMBL" id="OW150024">
    <property type="protein sequence ID" value="CAH2031302.1"/>
    <property type="molecule type" value="Genomic_DNA"/>
</dbReference>
<protein>
    <submittedName>
        <fullName evidence="8">Serine protease</fullName>
    </submittedName>
</protein>
<dbReference type="GO" id="GO:0008233">
    <property type="term" value="F:peptidase activity"/>
    <property type="evidence" value="ECO:0007669"/>
    <property type="project" value="UniProtKB-KW"/>
</dbReference>
<dbReference type="RefSeq" id="WP_305732135.1">
    <property type="nucleotide sequence ID" value="NZ_OW150024.1"/>
</dbReference>
<dbReference type="PANTHER" id="PTHR43806">
    <property type="entry name" value="PEPTIDASE S8"/>
    <property type="match status" value="1"/>
</dbReference>
<proteinExistence type="inferred from homology"/>
<dbReference type="InterPro" id="IPR036852">
    <property type="entry name" value="Peptidase_S8/S53_dom_sf"/>
</dbReference>
<evidence type="ECO:0000256" key="6">
    <source>
        <dbReference type="SAM" id="MobiDB-lite"/>
    </source>
</evidence>
<dbReference type="PROSITE" id="PS51892">
    <property type="entry name" value="SUBTILASE"/>
    <property type="match status" value="1"/>
</dbReference>
<dbReference type="Proteomes" id="UP001295463">
    <property type="component" value="Chromosome"/>
</dbReference>
<evidence type="ECO:0000259" key="7">
    <source>
        <dbReference type="Pfam" id="PF00082"/>
    </source>
</evidence>
<evidence type="ECO:0000256" key="3">
    <source>
        <dbReference type="ARBA" id="ARBA00022801"/>
    </source>
</evidence>
<dbReference type="InterPro" id="IPR050131">
    <property type="entry name" value="Peptidase_S8_subtilisin-like"/>
</dbReference>
<feature type="domain" description="Peptidase S8/S53" evidence="7">
    <location>
        <begin position="254"/>
        <end position="580"/>
    </location>
</feature>
<dbReference type="InterPro" id="IPR034074">
    <property type="entry name" value="Y4bN_pept_dom"/>
</dbReference>